<evidence type="ECO:0000256" key="1">
    <source>
        <dbReference type="ARBA" id="ARBA00038158"/>
    </source>
</evidence>
<keyword evidence="4" id="KW-1185">Reference proteome</keyword>
<evidence type="ECO:0000256" key="2">
    <source>
        <dbReference type="SAM" id="MobiDB-lite"/>
    </source>
</evidence>
<dbReference type="PANTHER" id="PTHR43591">
    <property type="entry name" value="METHYLTRANSFERASE"/>
    <property type="match status" value="1"/>
</dbReference>
<feature type="compositionally biased region" description="Pro residues" evidence="2">
    <location>
        <begin position="30"/>
        <end position="42"/>
    </location>
</feature>
<dbReference type="Proteomes" id="UP000554235">
    <property type="component" value="Unassembled WGS sequence"/>
</dbReference>
<dbReference type="EMBL" id="JAADYS010002258">
    <property type="protein sequence ID" value="KAF4459091.1"/>
    <property type="molecule type" value="Genomic_DNA"/>
</dbReference>
<dbReference type="GO" id="GO:0008168">
    <property type="term" value="F:methyltransferase activity"/>
    <property type="evidence" value="ECO:0007669"/>
    <property type="project" value="TreeGrafter"/>
</dbReference>
<evidence type="ECO:0000313" key="3">
    <source>
        <dbReference type="EMBL" id="KAF4459091.1"/>
    </source>
</evidence>
<dbReference type="CDD" id="cd02440">
    <property type="entry name" value="AdoMet_MTases"/>
    <property type="match status" value="1"/>
</dbReference>
<evidence type="ECO:0000313" key="4">
    <source>
        <dbReference type="Proteomes" id="UP000554235"/>
    </source>
</evidence>
<dbReference type="Pfam" id="PF13489">
    <property type="entry name" value="Methyltransf_23"/>
    <property type="match status" value="1"/>
</dbReference>
<reference evidence="3 4" key="1">
    <citation type="submission" date="2020-01" db="EMBL/GenBank/DDBJ databases">
        <title>Identification and distribution of gene clusters putatively required for synthesis of sphingolipid metabolism inhibitors in phylogenetically diverse species of the filamentous fungus Fusarium.</title>
        <authorList>
            <person name="Kim H.-S."/>
            <person name="Busman M."/>
            <person name="Brown D.W."/>
            <person name="Divon H."/>
            <person name="Uhlig S."/>
            <person name="Proctor R.H."/>
        </authorList>
    </citation>
    <scope>NUCLEOTIDE SEQUENCE [LARGE SCALE GENOMIC DNA]</scope>
    <source>
        <strain evidence="3 4">NRRL 20459</strain>
    </source>
</reference>
<dbReference type="InterPro" id="IPR029063">
    <property type="entry name" value="SAM-dependent_MTases_sf"/>
</dbReference>
<comment type="caution">
    <text evidence="3">The sequence shown here is derived from an EMBL/GenBank/DDBJ whole genome shotgun (WGS) entry which is preliminary data.</text>
</comment>
<dbReference type="Gene3D" id="3.40.50.150">
    <property type="entry name" value="Vaccinia Virus protein VP39"/>
    <property type="match status" value="1"/>
</dbReference>
<dbReference type="AlphaFoldDB" id="A0A8H4P7K2"/>
<sequence>MANQEEQEPTAASAAAPTESAGATAAPAATPHPAPSPSPSPSSPTRQPELIPADDPELPPTNTFNSQSSTASVTASILEYRTIQGRTYHSDRYPTEYFTPNDEQQLKSVDITHHYLNLLLGDNLYLAPIPNDVQVRSRFAPSWILTDRAPNRESLMSVPAPVSGPCMPLPPSPSRLQLTERSDFADQFPNTEVIGSDLSPCQPQWVFPNVKFEIHDATLAWTWKDNSFDFVHIRYLFGAIQDWNALFNEAYRCCAPGGWAQSCEADVHFYSDDGTTESEPVLKTWARLYEEGGKAMGRPFFLLQDQLQEKGFNEAGFTDIKVVDYKLPVGGWPKNPELAQVGQFVKLTLENDLEAGYTLLLWHNVLNWPKDNYQLFLMGMRKALRNRKIHSYMVVRYVYARKPEA</sequence>
<name>A0A8H4P7K2_9HYPO</name>
<dbReference type="PANTHER" id="PTHR43591:SF10">
    <property type="entry name" value="ABC TRANSMEMBRANE TYPE-1 DOMAIN-CONTAINING PROTEIN-RELATED"/>
    <property type="match status" value="1"/>
</dbReference>
<evidence type="ECO:0008006" key="5">
    <source>
        <dbReference type="Google" id="ProtNLM"/>
    </source>
</evidence>
<dbReference type="OrthoDB" id="2013972at2759"/>
<organism evidence="3 4">
    <name type="scientific">Fusarium albosuccineum</name>
    <dbReference type="NCBI Taxonomy" id="1237068"/>
    <lineage>
        <taxon>Eukaryota</taxon>
        <taxon>Fungi</taxon>
        <taxon>Dikarya</taxon>
        <taxon>Ascomycota</taxon>
        <taxon>Pezizomycotina</taxon>
        <taxon>Sordariomycetes</taxon>
        <taxon>Hypocreomycetidae</taxon>
        <taxon>Hypocreales</taxon>
        <taxon>Nectriaceae</taxon>
        <taxon>Fusarium</taxon>
        <taxon>Fusarium decemcellulare species complex</taxon>
    </lineage>
</organism>
<feature type="compositionally biased region" description="Polar residues" evidence="2">
    <location>
        <begin position="60"/>
        <end position="71"/>
    </location>
</feature>
<feature type="region of interest" description="Disordered" evidence="2">
    <location>
        <begin position="1"/>
        <end position="71"/>
    </location>
</feature>
<comment type="similarity">
    <text evidence="1">Belongs to the methyltransferase superfamily. LaeA methyltransferase family.</text>
</comment>
<proteinExistence type="inferred from homology"/>
<dbReference type="SUPFAM" id="SSF53335">
    <property type="entry name" value="S-adenosyl-L-methionine-dependent methyltransferases"/>
    <property type="match status" value="1"/>
</dbReference>
<feature type="compositionally biased region" description="Low complexity" evidence="2">
    <location>
        <begin position="9"/>
        <end position="29"/>
    </location>
</feature>
<gene>
    <name evidence="3" type="ORF">FALBO_14151</name>
</gene>
<accession>A0A8H4P7K2</accession>
<protein>
    <recommendedName>
        <fullName evidence="5">Methyltransferase</fullName>
    </recommendedName>
</protein>